<dbReference type="GO" id="GO:0008897">
    <property type="term" value="F:holo-[acyl-carrier-protein] synthase activity"/>
    <property type="evidence" value="ECO:0007669"/>
    <property type="project" value="InterPro"/>
</dbReference>
<reference evidence="3" key="1">
    <citation type="submission" date="2018-05" db="EMBL/GenBank/DDBJ databases">
        <authorList>
            <person name="Lanie J.A."/>
            <person name="Ng W.-L."/>
            <person name="Kazmierczak K.M."/>
            <person name="Andrzejewski T.M."/>
            <person name="Davidsen T.M."/>
            <person name="Wayne K.J."/>
            <person name="Tettelin H."/>
            <person name="Glass J.I."/>
            <person name="Rusch D."/>
            <person name="Podicherti R."/>
            <person name="Tsui H.-C.T."/>
            <person name="Winkler M.E."/>
        </authorList>
    </citation>
    <scope>NUCLEOTIDE SEQUENCE</scope>
</reference>
<dbReference type="InterPro" id="IPR037143">
    <property type="entry name" value="4-PPantetheinyl_Trfase_dom_sf"/>
</dbReference>
<keyword evidence="1" id="KW-0808">Transferase</keyword>
<sequence>MADDVSGIGIDLESLYRVVDFNISRHVCVEKELEWLNTLPPDQANRGLRIIFSAKESIFKCLFPISKTYLYFKDATVTIDEASAEFTFTLSRECSGVTEAGFRHSGKFSIIDKMLLTAIYL</sequence>
<evidence type="ECO:0000313" key="3">
    <source>
        <dbReference type="EMBL" id="SUZ56420.1"/>
    </source>
</evidence>
<dbReference type="PANTHER" id="PTHR38096">
    <property type="entry name" value="ENTEROBACTIN SYNTHASE COMPONENT D"/>
    <property type="match status" value="1"/>
</dbReference>
<dbReference type="PANTHER" id="PTHR38096:SF1">
    <property type="entry name" value="ENTEROBACTIN SYNTHASE COMPONENT D"/>
    <property type="match status" value="1"/>
</dbReference>
<dbReference type="InterPro" id="IPR003542">
    <property type="entry name" value="Enbac_synth_compD-like"/>
</dbReference>
<dbReference type="Pfam" id="PF01648">
    <property type="entry name" value="ACPS"/>
    <property type="match status" value="1"/>
</dbReference>
<evidence type="ECO:0000259" key="2">
    <source>
        <dbReference type="Pfam" id="PF01648"/>
    </source>
</evidence>
<feature type="domain" description="4'-phosphopantetheinyl transferase" evidence="2">
    <location>
        <begin position="7"/>
        <end position="88"/>
    </location>
</feature>
<dbReference type="GO" id="GO:0000287">
    <property type="term" value="F:magnesium ion binding"/>
    <property type="evidence" value="ECO:0007669"/>
    <property type="project" value="InterPro"/>
</dbReference>
<dbReference type="Gene3D" id="3.90.470.20">
    <property type="entry name" value="4'-phosphopantetheinyl transferase domain"/>
    <property type="match status" value="1"/>
</dbReference>
<organism evidence="3">
    <name type="scientific">marine metagenome</name>
    <dbReference type="NCBI Taxonomy" id="408172"/>
    <lineage>
        <taxon>unclassified sequences</taxon>
        <taxon>metagenomes</taxon>
        <taxon>ecological metagenomes</taxon>
    </lineage>
</organism>
<dbReference type="SUPFAM" id="SSF56214">
    <property type="entry name" value="4'-phosphopantetheinyl transferase"/>
    <property type="match status" value="1"/>
</dbReference>
<dbReference type="InterPro" id="IPR008278">
    <property type="entry name" value="4-PPantetheinyl_Trfase_dom"/>
</dbReference>
<dbReference type="GO" id="GO:0005886">
    <property type="term" value="C:plasma membrane"/>
    <property type="evidence" value="ECO:0007669"/>
    <property type="project" value="TreeGrafter"/>
</dbReference>
<dbReference type="EMBL" id="UINC01000499">
    <property type="protein sequence ID" value="SUZ56420.1"/>
    <property type="molecule type" value="Genomic_DNA"/>
</dbReference>
<dbReference type="AlphaFoldDB" id="A0A381NPG6"/>
<proteinExistence type="predicted"/>
<evidence type="ECO:0000256" key="1">
    <source>
        <dbReference type="ARBA" id="ARBA00022679"/>
    </source>
</evidence>
<protein>
    <recommendedName>
        <fullName evidence="2">4'-phosphopantetheinyl transferase domain-containing protein</fullName>
    </recommendedName>
</protein>
<gene>
    <name evidence="3" type="ORF">METZ01_LOCUS9274</name>
</gene>
<dbReference type="GO" id="GO:0009239">
    <property type="term" value="P:enterobactin biosynthetic process"/>
    <property type="evidence" value="ECO:0007669"/>
    <property type="project" value="InterPro"/>
</dbReference>
<accession>A0A381NPG6</accession>
<dbReference type="GO" id="GO:0009366">
    <property type="term" value="C:enterobactin synthetase complex"/>
    <property type="evidence" value="ECO:0007669"/>
    <property type="project" value="InterPro"/>
</dbReference>
<name>A0A381NPG6_9ZZZZ</name>